<keyword evidence="2" id="KW-1185">Reference proteome</keyword>
<reference evidence="1" key="1">
    <citation type="submission" date="2021-03" db="EMBL/GenBank/DDBJ databases">
        <title>Draft genome sequence of rust myrtle Austropuccinia psidii MF-1, a brazilian biotype.</title>
        <authorList>
            <person name="Quecine M.C."/>
            <person name="Pachon D.M.R."/>
            <person name="Bonatelli M.L."/>
            <person name="Correr F.H."/>
            <person name="Franceschini L.M."/>
            <person name="Leite T.F."/>
            <person name="Margarido G.R.A."/>
            <person name="Almeida C.A."/>
            <person name="Ferrarezi J.A."/>
            <person name="Labate C.A."/>
        </authorList>
    </citation>
    <scope>NUCLEOTIDE SEQUENCE</scope>
    <source>
        <strain evidence="1">MF-1</strain>
    </source>
</reference>
<gene>
    <name evidence="1" type="ORF">O181_020062</name>
</gene>
<evidence type="ECO:0000313" key="1">
    <source>
        <dbReference type="EMBL" id="MBW0480347.1"/>
    </source>
</evidence>
<name>A0A9Q3CCS1_9BASI</name>
<proteinExistence type="predicted"/>
<sequence>MKRPPKGCALDDPYHQEYIKPDSLLGNKARTPSQYQDVDNMSYFEKETLKQLLEASIWPKCSGTGEYDYMELIDYFDGPFSNVTSIPDYWIASRLNTGFTGNASIWYPEMKEVHGRRNWPLWKSQIIQNYNNGT</sequence>
<dbReference type="EMBL" id="AVOT02005934">
    <property type="protein sequence ID" value="MBW0480347.1"/>
    <property type="molecule type" value="Genomic_DNA"/>
</dbReference>
<comment type="caution">
    <text evidence="1">The sequence shown here is derived from an EMBL/GenBank/DDBJ whole genome shotgun (WGS) entry which is preliminary data.</text>
</comment>
<accession>A0A9Q3CCS1</accession>
<evidence type="ECO:0000313" key="2">
    <source>
        <dbReference type="Proteomes" id="UP000765509"/>
    </source>
</evidence>
<dbReference type="AlphaFoldDB" id="A0A9Q3CCS1"/>
<organism evidence="1 2">
    <name type="scientific">Austropuccinia psidii MF-1</name>
    <dbReference type="NCBI Taxonomy" id="1389203"/>
    <lineage>
        <taxon>Eukaryota</taxon>
        <taxon>Fungi</taxon>
        <taxon>Dikarya</taxon>
        <taxon>Basidiomycota</taxon>
        <taxon>Pucciniomycotina</taxon>
        <taxon>Pucciniomycetes</taxon>
        <taxon>Pucciniales</taxon>
        <taxon>Sphaerophragmiaceae</taxon>
        <taxon>Austropuccinia</taxon>
    </lineage>
</organism>
<protein>
    <submittedName>
        <fullName evidence="1">Uncharacterized protein</fullName>
    </submittedName>
</protein>
<dbReference type="Proteomes" id="UP000765509">
    <property type="component" value="Unassembled WGS sequence"/>
</dbReference>